<gene>
    <name evidence="1" type="ORF">CFBP5477_021825</name>
</gene>
<dbReference type="AlphaFoldDB" id="A0AAF0HG05"/>
<dbReference type="Proteomes" id="UP000298664">
    <property type="component" value="Plasmid pAlCFBP5477"/>
</dbReference>
<evidence type="ECO:0000313" key="2">
    <source>
        <dbReference type="Proteomes" id="UP000298664"/>
    </source>
</evidence>
<keyword evidence="1" id="KW-0614">Plasmid</keyword>
<name>A0AAF0HG05_9HYPH</name>
<sequence length="102" mass="11538">MSIIIQISSKFEIKTDFIPFYVTDKSLDGCYHYVASYLGIKSNGSLTLGQSDMNETYCFHREGSLWVFYYSEKGMRTGGVFFVDLSDAIDFISGKIKSGELK</sequence>
<dbReference type="RefSeq" id="WP_137395843.1">
    <property type="nucleotide sequence ID" value="NZ_CP124735.1"/>
</dbReference>
<geneLocation type="plasmid" evidence="1 2">
    <name>pAlCFBP5477</name>
</geneLocation>
<protein>
    <submittedName>
        <fullName evidence="1">Uncharacterized protein</fullName>
    </submittedName>
</protein>
<proteinExistence type="predicted"/>
<dbReference type="EMBL" id="CP124735">
    <property type="protein sequence ID" value="WHA44058.1"/>
    <property type="molecule type" value="Genomic_DNA"/>
</dbReference>
<reference evidence="1" key="1">
    <citation type="submission" date="2023-05" db="EMBL/GenBank/DDBJ databases">
        <title>Complete genome sequence of Agrobacterium larrymoorei CFBP5477.</title>
        <authorList>
            <person name="Yen H.-C."/>
            <person name="Chou L."/>
            <person name="Lin Y.-C."/>
            <person name="Lai E.-M."/>
            <person name="Kuo C.-H."/>
        </authorList>
    </citation>
    <scope>NUCLEOTIDE SEQUENCE</scope>
    <source>
        <strain evidence="1">CFBP5477</strain>
        <plasmid evidence="1">pAlCFBP5477</plasmid>
    </source>
</reference>
<organism evidence="1 2">
    <name type="scientific">Agrobacterium larrymoorei</name>
    <dbReference type="NCBI Taxonomy" id="160699"/>
    <lineage>
        <taxon>Bacteria</taxon>
        <taxon>Pseudomonadati</taxon>
        <taxon>Pseudomonadota</taxon>
        <taxon>Alphaproteobacteria</taxon>
        <taxon>Hyphomicrobiales</taxon>
        <taxon>Rhizobiaceae</taxon>
        <taxon>Rhizobium/Agrobacterium group</taxon>
        <taxon>Agrobacterium</taxon>
    </lineage>
</organism>
<accession>A0AAF0HG05</accession>
<evidence type="ECO:0000313" key="1">
    <source>
        <dbReference type="EMBL" id="WHA44058.1"/>
    </source>
</evidence>